<dbReference type="Pfam" id="PF00756">
    <property type="entry name" value="Esterase"/>
    <property type="match status" value="1"/>
</dbReference>
<evidence type="ECO:0008006" key="6">
    <source>
        <dbReference type="Google" id="ProtNLM"/>
    </source>
</evidence>
<dbReference type="InterPro" id="IPR052558">
    <property type="entry name" value="Siderophore_Hydrolase_D"/>
</dbReference>
<comment type="similarity">
    <text evidence="1">Belongs to the esterase D family.</text>
</comment>
<protein>
    <recommendedName>
        <fullName evidence="6">Esterase</fullName>
    </recommendedName>
</protein>
<evidence type="ECO:0000256" key="1">
    <source>
        <dbReference type="ARBA" id="ARBA00005622"/>
    </source>
</evidence>
<comment type="caution">
    <text evidence="4">The sequence shown here is derived from an EMBL/GenBank/DDBJ whole genome shotgun (WGS) entry which is preliminary data.</text>
</comment>
<name>A0ABQ2JUZ1_9SPHN</name>
<keyword evidence="3" id="KW-0732">Signal</keyword>
<reference evidence="5" key="1">
    <citation type="journal article" date="2019" name="Int. J. Syst. Evol. Microbiol.">
        <title>The Global Catalogue of Microorganisms (GCM) 10K type strain sequencing project: providing services to taxonomists for standard genome sequencing and annotation.</title>
        <authorList>
            <consortium name="The Broad Institute Genomics Platform"/>
            <consortium name="The Broad Institute Genome Sequencing Center for Infectious Disease"/>
            <person name="Wu L."/>
            <person name="Ma J."/>
        </authorList>
    </citation>
    <scope>NUCLEOTIDE SEQUENCE [LARGE SCALE GENOMIC DNA]</scope>
    <source>
        <strain evidence="5">CGMCC 1.6784</strain>
    </source>
</reference>
<dbReference type="InterPro" id="IPR029058">
    <property type="entry name" value="AB_hydrolase_fold"/>
</dbReference>
<feature type="chain" id="PRO_5046967428" description="Esterase" evidence="3">
    <location>
        <begin position="22"/>
        <end position="279"/>
    </location>
</feature>
<evidence type="ECO:0000256" key="3">
    <source>
        <dbReference type="SAM" id="SignalP"/>
    </source>
</evidence>
<feature type="signal peptide" evidence="3">
    <location>
        <begin position="1"/>
        <end position="21"/>
    </location>
</feature>
<keyword evidence="5" id="KW-1185">Reference proteome</keyword>
<dbReference type="RefSeq" id="WP_188821463.1">
    <property type="nucleotide sequence ID" value="NZ_BMLK01000017.1"/>
</dbReference>
<evidence type="ECO:0000313" key="4">
    <source>
        <dbReference type="EMBL" id="GGN56431.1"/>
    </source>
</evidence>
<dbReference type="InterPro" id="IPR000801">
    <property type="entry name" value="Esterase-like"/>
</dbReference>
<dbReference type="EMBL" id="BMLK01000017">
    <property type="protein sequence ID" value="GGN56431.1"/>
    <property type="molecule type" value="Genomic_DNA"/>
</dbReference>
<evidence type="ECO:0000313" key="5">
    <source>
        <dbReference type="Proteomes" id="UP000605099"/>
    </source>
</evidence>
<keyword evidence="2" id="KW-0378">Hydrolase</keyword>
<dbReference type="Gene3D" id="3.40.50.1820">
    <property type="entry name" value="alpha/beta hydrolase"/>
    <property type="match status" value="1"/>
</dbReference>
<dbReference type="SUPFAM" id="SSF53474">
    <property type="entry name" value="alpha/beta-Hydrolases"/>
    <property type="match status" value="1"/>
</dbReference>
<accession>A0ABQ2JUZ1</accession>
<proteinExistence type="inferred from homology"/>
<gene>
    <name evidence="4" type="ORF">GCM10011349_34080</name>
</gene>
<dbReference type="PANTHER" id="PTHR40841">
    <property type="entry name" value="SIDEROPHORE TRIACETYLFUSARININE C ESTERASE"/>
    <property type="match status" value="1"/>
</dbReference>
<dbReference type="Proteomes" id="UP000605099">
    <property type="component" value="Unassembled WGS sequence"/>
</dbReference>
<evidence type="ECO:0000256" key="2">
    <source>
        <dbReference type="ARBA" id="ARBA00022801"/>
    </source>
</evidence>
<sequence>MKPVFGLAAAAAMLLAGPLGAEPWSLPRSDVQVVTAPDGHAYRLLVAWPEGKAPAEGWPVLWMLDGEDNFAIATMTARRLARAGARSGVEPGVIVAVESGPLPRRVLDYTPPTPGYAIPAGFPAQGMETGGGDAFLDLVDTQLRPLVSARLPVDPFRQTLAGHSFGGLLALHAMFAGRPYSRFVAVSPSLWFGEDMLKRRERDADKDSAASLLIVTSPDEAGPNAGTGSAAEALVARWKRRGDPARFLSMPGHGHGSTMLAAMAATIVAAFGTDSSGKD</sequence>
<dbReference type="PANTHER" id="PTHR40841:SF2">
    <property type="entry name" value="SIDEROPHORE-DEGRADING ESTERASE (EUROFUNG)"/>
    <property type="match status" value="1"/>
</dbReference>
<organism evidence="4 5">
    <name type="scientific">Novosphingobium indicum</name>
    <dbReference type="NCBI Taxonomy" id="462949"/>
    <lineage>
        <taxon>Bacteria</taxon>
        <taxon>Pseudomonadati</taxon>
        <taxon>Pseudomonadota</taxon>
        <taxon>Alphaproteobacteria</taxon>
        <taxon>Sphingomonadales</taxon>
        <taxon>Sphingomonadaceae</taxon>
        <taxon>Novosphingobium</taxon>
    </lineage>
</organism>